<gene>
    <name evidence="2" type="ORF">JI741_24905</name>
</gene>
<reference evidence="2 3" key="1">
    <citation type="submission" date="2021-01" db="EMBL/GenBank/DDBJ databases">
        <title>Chryseolinea sp. Jin1 Genome sequencing and assembly.</title>
        <authorList>
            <person name="Kim I."/>
        </authorList>
    </citation>
    <scope>NUCLEOTIDE SEQUENCE [LARGE SCALE GENOMIC DNA]</scope>
    <source>
        <strain evidence="2 3">Jin1</strain>
    </source>
</reference>
<dbReference type="EMBL" id="JAERRB010000011">
    <property type="protein sequence ID" value="MBL0744497.1"/>
    <property type="molecule type" value="Genomic_DNA"/>
</dbReference>
<protein>
    <submittedName>
        <fullName evidence="2">Type II toxin-antitoxin system RelE/ParE family toxin</fullName>
    </submittedName>
</protein>
<evidence type="ECO:0000256" key="1">
    <source>
        <dbReference type="ARBA" id="ARBA00022649"/>
    </source>
</evidence>
<dbReference type="Pfam" id="PF05016">
    <property type="entry name" value="ParE_toxin"/>
    <property type="match status" value="1"/>
</dbReference>
<accession>A0ABS1KYZ9</accession>
<keyword evidence="1" id="KW-1277">Toxin-antitoxin system</keyword>
<sequence length="99" mass="11563">MPFNVVFHRAADQEFADGFSWYQMQLDGLGDRFTDAVHAVLSQIRSNPLMYAQRKNSFRAAKVKDFPFLVVYRISDKNRIIVIASIFHTSRAPHKKYRI</sequence>
<dbReference type="InterPro" id="IPR007712">
    <property type="entry name" value="RelE/ParE_toxin"/>
</dbReference>
<evidence type="ECO:0000313" key="3">
    <source>
        <dbReference type="Proteomes" id="UP000613030"/>
    </source>
</evidence>
<dbReference type="RefSeq" id="WP_202014152.1">
    <property type="nucleotide sequence ID" value="NZ_JAERRB010000011.1"/>
</dbReference>
<organism evidence="2 3">
    <name type="scientific">Chryseolinea lacunae</name>
    <dbReference type="NCBI Taxonomy" id="2801331"/>
    <lineage>
        <taxon>Bacteria</taxon>
        <taxon>Pseudomonadati</taxon>
        <taxon>Bacteroidota</taxon>
        <taxon>Cytophagia</taxon>
        <taxon>Cytophagales</taxon>
        <taxon>Fulvivirgaceae</taxon>
        <taxon>Chryseolinea</taxon>
    </lineage>
</organism>
<dbReference type="Proteomes" id="UP000613030">
    <property type="component" value="Unassembled WGS sequence"/>
</dbReference>
<dbReference type="InterPro" id="IPR035093">
    <property type="entry name" value="RelE/ParE_toxin_dom_sf"/>
</dbReference>
<proteinExistence type="predicted"/>
<keyword evidence="3" id="KW-1185">Reference proteome</keyword>
<dbReference type="Gene3D" id="3.30.2310.20">
    <property type="entry name" value="RelE-like"/>
    <property type="match status" value="1"/>
</dbReference>
<evidence type="ECO:0000313" key="2">
    <source>
        <dbReference type="EMBL" id="MBL0744497.1"/>
    </source>
</evidence>
<name>A0ABS1KYZ9_9BACT</name>
<comment type="caution">
    <text evidence="2">The sequence shown here is derived from an EMBL/GenBank/DDBJ whole genome shotgun (WGS) entry which is preliminary data.</text>
</comment>